<name>Q47HD4_DECAR</name>
<dbReference type="InterPro" id="IPR006016">
    <property type="entry name" value="UspA"/>
</dbReference>
<evidence type="ECO:0000259" key="2">
    <source>
        <dbReference type="Pfam" id="PF00582"/>
    </source>
</evidence>
<dbReference type="Gene3D" id="3.40.50.620">
    <property type="entry name" value="HUPs"/>
    <property type="match status" value="1"/>
</dbReference>
<accession>Q47HD4</accession>
<dbReference type="AlphaFoldDB" id="Q47HD4"/>
<dbReference type="PRINTS" id="PR01438">
    <property type="entry name" value="UNVRSLSTRESS"/>
</dbReference>
<dbReference type="eggNOG" id="COG0589">
    <property type="taxonomic scope" value="Bacteria"/>
</dbReference>
<dbReference type="HOGENOM" id="CLU_049301_11_0_4"/>
<sequence>MFKHIFVPTDGSELSRATAQRAVSFAKETGARITVFFAKPEYPIAYFGEGALIDPTTPEKFAELADQQATEYLGEVQKMCAEAGVECGVTTATSDVPYEAIIEAAEKSGCDLIFMASHGRRGISGFLLGSETNKVLTHSKVPVLVYR</sequence>
<dbReference type="PANTHER" id="PTHR46268">
    <property type="entry name" value="STRESS RESPONSE PROTEIN NHAX"/>
    <property type="match status" value="1"/>
</dbReference>
<dbReference type="CDD" id="cd00293">
    <property type="entry name" value="USP-like"/>
    <property type="match status" value="1"/>
</dbReference>
<dbReference type="OrthoDB" id="5295044at2"/>
<feature type="domain" description="UspA" evidence="2">
    <location>
        <begin position="1"/>
        <end position="147"/>
    </location>
</feature>
<dbReference type="STRING" id="159087.Daro_0991"/>
<dbReference type="InterPro" id="IPR014729">
    <property type="entry name" value="Rossmann-like_a/b/a_fold"/>
</dbReference>
<protein>
    <submittedName>
        <fullName evidence="3">UspA</fullName>
    </submittedName>
</protein>
<reference evidence="3" key="1">
    <citation type="submission" date="2005-08" db="EMBL/GenBank/DDBJ databases">
        <title>Complete sequence of Dechloromonas aromatica RCB.</title>
        <authorList>
            <person name="Salinero K.K."/>
            <person name="Copeland A."/>
            <person name="Lucas S."/>
            <person name="Lapidus A."/>
            <person name="Barry K."/>
            <person name="Detter J.C."/>
            <person name="Glavina T."/>
            <person name="Hammon N."/>
            <person name="Israni S."/>
            <person name="Pitluck S."/>
            <person name="Di Bartolo G."/>
            <person name="Trong S."/>
            <person name="Schmutz J."/>
            <person name="Larimer F."/>
            <person name="Land M."/>
            <person name="Ivanova N."/>
            <person name="Richardson P."/>
        </authorList>
    </citation>
    <scope>NUCLEOTIDE SEQUENCE</scope>
    <source>
        <strain evidence="3">RCB</strain>
    </source>
</reference>
<dbReference type="PANTHER" id="PTHR46268:SF6">
    <property type="entry name" value="UNIVERSAL STRESS PROTEIN UP12"/>
    <property type="match status" value="1"/>
</dbReference>
<dbReference type="Pfam" id="PF00582">
    <property type="entry name" value="Usp"/>
    <property type="match status" value="1"/>
</dbReference>
<dbReference type="InterPro" id="IPR006015">
    <property type="entry name" value="Universal_stress_UspA"/>
</dbReference>
<evidence type="ECO:0000313" key="3">
    <source>
        <dbReference type="EMBL" id="AAZ45747.1"/>
    </source>
</evidence>
<evidence type="ECO:0000256" key="1">
    <source>
        <dbReference type="ARBA" id="ARBA00008791"/>
    </source>
</evidence>
<organism evidence="3">
    <name type="scientific">Dechloromonas aromatica (strain RCB)</name>
    <dbReference type="NCBI Taxonomy" id="159087"/>
    <lineage>
        <taxon>Bacteria</taxon>
        <taxon>Pseudomonadati</taxon>
        <taxon>Pseudomonadota</taxon>
        <taxon>Betaproteobacteria</taxon>
        <taxon>Rhodocyclales</taxon>
        <taxon>Azonexaceae</taxon>
        <taxon>Dechloromonas</taxon>
    </lineage>
</organism>
<gene>
    <name evidence="3" type="ordered locus">Daro_0991</name>
</gene>
<dbReference type="SUPFAM" id="SSF52402">
    <property type="entry name" value="Adenine nucleotide alpha hydrolases-like"/>
    <property type="match status" value="1"/>
</dbReference>
<proteinExistence type="inferred from homology"/>
<dbReference type="EMBL" id="CP000089">
    <property type="protein sequence ID" value="AAZ45747.1"/>
    <property type="molecule type" value="Genomic_DNA"/>
</dbReference>
<dbReference type="KEGG" id="dar:Daro_0991"/>
<comment type="similarity">
    <text evidence="1">Belongs to the universal stress protein A family.</text>
</comment>